<dbReference type="AlphaFoldDB" id="A0A4P9VKE4"/>
<dbReference type="GO" id="GO:0005524">
    <property type="term" value="F:ATP binding"/>
    <property type="evidence" value="ECO:0007669"/>
    <property type="project" value="UniProtKB-UniRule"/>
</dbReference>
<evidence type="ECO:0000313" key="6">
    <source>
        <dbReference type="EMBL" id="RDH43768.1"/>
    </source>
</evidence>
<evidence type="ECO:0000256" key="2">
    <source>
        <dbReference type="ARBA" id="ARBA00022741"/>
    </source>
</evidence>
<evidence type="ECO:0000313" key="7">
    <source>
        <dbReference type="Proteomes" id="UP000257039"/>
    </source>
</evidence>
<dbReference type="Pfam" id="PF02655">
    <property type="entry name" value="ATP-grasp_3"/>
    <property type="match status" value="1"/>
</dbReference>
<dbReference type="InterPro" id="IPR005479">
    <property type="entry name" value="CPAse_ATP-bd"/>
</dbReference>
<keyword evidence="3 4" id="KW-0067">ATP-binding</keyword>
<sequence length="403" mass="44795">MKKRLILIETLHTGTGLEIIKSALTRNIEVYFITAEAYWFEPNVPESIKQAIHVSYVDWSKTTVREQFLKYCENGVKVALFTQRDGFVEAVADVCAEFNLNFQSAEAIQIGRNKQLARQHLANTNVSSPGYYHASTIAQLRKAGEKLSFPIISKPANGSGSKDITLLHNLVDLNALIARTQSEQVNLLLEEFIVGELISVESFTYKGMNHILGCTNRLMTHHPEFIELGYAFPYKLNDNLQAKVEHYTNTVLDKLNYTFGFCHIEFIVGEDDIYLIEVNPRLGGGQLGKLMSNSLQANVYDIMVDALFDDLINQVNFTTGDAYGCYTIYPTQAGTVKQIHGVEIAKHHPNIVGVISAVSQGDQVTPPTDMLGHAFQVIAKEKTAERALLTAYSAATSISLEVV</sequence>
<comment type="caution">
    <text evidence="6">The sequence shown here is derived from an EMBL/GenBank/DDBJ whole genome shotgun (WGS) entry which is preliminary data.</text>
</comment>
<dbReference type="PANTHER" id="PTHR43585">
    <property type="entry name" value="FUMIPYRROLE BIOSYNTHESIS PROTEIN C"/>
    <property type="match status" value="1"/>
</dbReference>
<evidence type="ECO:0000256" key="4">
    <source>
        <dbReference type="PROSITE-ProRule" id="PRU00409"/>
    </source>
</evidence>
<dbReference type="InterPro" id="IPR040570">
    <property type="entry name" value="LAL_C2"/>
</dbReference>
<evidence type="ECO:0000256" key="1">
    <source>
        <dbReference type="ARBA" id="ARBA00022598"/>
    </source>
</evidence>
<proteinExistence type="predicted"/>
<accession>A0A4P9VKE4</accession>
<organism evidence="6 7">
    <name type="scientific">Zooshikella ganghwensis</name>
    <dbReference type="NCBI Taxonomy" id="202772"/>
    <lineage>
        <taxon>Bacteria</taxon>
        <taxon>Pseudomonadati</taxon>
        <taxon>Pseudomonadota</taxon>
        <taxon>Gammaproteobacteria</taxon>
        <taxon>Oceanospirillales</taxon>
        <taxon>Zooshikellaceae</taxon>
        <taxon>Zooshikella</taxon>
    </lineage>
</organism>
<dbReference type="Proteomes" id="UP000257039">
    <property type="component" value="Unassembled WGS sequence"/>
</dbReference>
<dbReference type="InterPro" id="IPR011761">
    <property type="entry name" value="ATP-grasp"/>
</dbReference>
<keyword evidence="7" id="KW-1185">Reference proteome</keyword>
<dbReference type="PANTHER" id="PTHR43585:SF2">
    <property type="entry name" value="ATP-GRASP ENZYME FSQD"/>
    <property type="match status" value="1"/>
</dbReference>
<dbReference type="PROSITE" id="PS00867">
    <property type="entry name" value="CPSASE_2"/>
    <property type="match status" value="1"/>
</dbReference>
<dbReference type="GO" id="GO:0016874">
    <property type="term" value="F:ligase activity"/>
    <property type="evidence" value="ECO:0007669"/>
    <property type="project" value="UniProtKB-KW"/>
</dbReference>
<dbReference type="InterPro" id="IPR003806">
    <property type="entry name" value="ATP-grasp_PylC-type"/>
</dbReference>
<dbReference type="PROSITE" id="PS50975">
    <property type="entry name" value="ATP_GRASP"/>
    <property type="match status" value="1"/>
</dbReference>
<dbReference type="GO" id="GO:0046872">
    <property type="term" value="F:metal ion binding"/>
    <property type="evidence" value="ECO:0007669"/>
    <property type="project" value="InterPro"/>
</dbReference>
<dbReference type="SUPFAM" id="SSF56059">
    <property type="entry name" value="Glutathione synthetase ATP-binding domain-like"/>
    <property type="match status" value="1"/>
</dbReference>
<reference evidence="6 7" key="1">
    <citation type="submission" date="2017-04" db="EMBL/GenBank/DDBJ databases">
        <title>Draft genome sequence of Zooshikella ganghwensis VG4 isolated from Red Sea sediments.</title>
        <authorList>
            <person name="Rehman Z."/>
            <person name="Alam I."/>
            <person name="Kamau A."/>
            <person name="Bajic V."/>
            <person name="Leiknes T."/>
        </authorList>
    </citation>
    <scope>NUCLEOTIDE SEQUENCE [LARGE SCALE GENOMIC DNA]</scope>
    <source>
        <strain evidence="6 7">VG4</strain>
    </source>
</reference>
<evidence type="ECO:0000256" key="3">
    <source>
        <dbReference type="ARBA" id="ARBA00022840"/>
    </source>
</evidence>
<gene>
    <name evidence="6" type="ORF">B9G39_10110</name>
</gene>
<dbReference type="EMBL" id="NDXW01000001">
    <property type="protein sequence ID" value="RDH43768.1"/>
    <property type="molecule type" value="Genomic_DNA"/>
</dbReference>
<keyword evidence="1" id="KW-0436">Ligase</keyword>
<protein>
    <submittedName>
        <fullName evidence="6">ATP-grasp domain-containing protein</fullName>
    </submittedName>
</protein>
<keyword evidence="2 4" id="KW-0547">Nucleotide-binding</keyword>
<name>A0A4P9VKE4_9GAMM</name>
<dbReference type="InterPro" id="IPR052032">
    <property type="entry name" value="ATP-dep_AA_Ligase"/>
</dbReference>
<dbReference type="Pfam" id="PF18603">
    <property type="entry name" value="LAL_C2"/>
    <property type="match status" value="1"/>
</dbReference>
<dbReference type="Gene3D" id="3.30.470.20">
    <property type="entry name" value="ATP-grasp fold, B domain"/>
    <property type="match status" value="1"/>
</dbReference>
<dbReference type="RefSeq" id="WP_094787025.1">
    <property type="nucleotide sequence ID" value="NZ_NDXW01000001.1"/>
</dbReference>
<evidence type="ECO:0000259" key="5">
    <source>
        <dbReference type="PROSITE" id="PS50975"/>
    </source>
</evidence>
<feature type="domain" description="ATP-grasp" evidence="5">
    <location>
        <begin position="118"/>
        <end position="308"/>
    </location>
</feature>